<evidence type="ECO:0000256" key="3">
    <source>
        <dbReference type="SAM" id="MobiDB-lite"/>
    </source>
</evidence>
<dbReference type="AlphaFoldDB" id="A0ABD1ZAZ4"/>
<evidence type="ECO:0000256" key="1">
    <source>
        <dbReference type="ARBA" id="ARBA00022884"/>
    </source>
</evidence>
<dbReference type="InterPro" id="IPR035979">
    <property type="entry name" value="RBD_domain_sf"/>
</dbReference>
<evidence type="ECO:0000259" key="4">
    <source>
        <dbReference type="PROSITE" id="PS50102"/>
    </source>
</evidence>
<dbReference type="SMART" id="SM00360">
    <property type="entry name" value="RRM"/>
    <property type="match status" value="1"/>
</dbReference>
<dbReference type="SUPFAM" id="SSF54928">
    <property type="entry name" value="RNA-binding domain, RBD"/>
    <property type="match status" value="2"/>
</dbReference>
<dbReference type="InterPro" id="IPR050502">
    <property type="entry name" value="Euk_RNA-bind_prot"/>
</dbReference>
<dbReference type="Proteomes" id="UP001605036">
    <property type="component" value="Unassembled WGS sequence"/>
</dbReference>
<feature type="region of interest" description="Disordered" evidence="3">
    <location>
        <begin position="22"/>
        <end position="54"/>
    </location>
</feature>
<dbReference type="PROSITE" id="PS50102">
    <property type="entry name" value="RRM"/>
    <property type="match status" value="1"/>
</dbReference>
<feature type="compositionally biased region" description="Basic and acidic residues" evidence="3">
    <location>
        <begin position="33"/>
        <end position="52"/>
    </location>
</feature>
<dbReference type="GO" id="GO:0003723">
    <property type="term" value="F:RNA binding"/>
    <property type="evidence" value="ECO:0007669"/>
    <property type="project" value="UniProtKB-UniRule"/>
</dbReference>
<reference evidence="5 6" key="1">
    <citation type="submission" date="2024-09" db="EMBL/GenBank/DDBJ databases">
        <title>Chromosome-scale assembly of Riccia fluitans.</title>
        <authorList>
            <person name="Paukszto L."/>
            <person name="Sawicki J."/>
            <person name="Karawczyk K."/>
            <person name="Piernik-Szablinska J."/>
            <person name="Szczecinska M."/>
            <person name="Mazdziarz M."/>
        </authorList>
    </citation>
    <scope>NUCLEOTIDE SEQUENCE [LARGE SCALE GENOMIC DNA]</scope>
    <source>
        <strain evidence="5">Rf_01</strain>
        <tissue evidence="5">Aerial parts of the thallus</tissue>
    </source>
</reference>
<keyword evidence="6" id="KW-1185">Reference proteome</keyword>
<sequence>MRTAEDAESAIQKLDGSELGGRVLKVNISQSPKEPRTFRSERPPARDRREGEGYASRVVRNDSPNKVFIGNLAWGVDDVALKQLLSEYGQVVEAKVVHEKDTGRSRGFAYVTMSNGDEVETAIQALDGAEYDGRILRVNRAIDRPERKAGRA</sequence>
<evidence type="ECO:0000256" key="2">
    <source>
        <dbReference type="PROSITE-ProRule" id="PRU00176"/>
    </source>
</evidence>
<dbReference type="InterPro" id="IPR012677">
    <property type="entry name" value="Nucleotide-bd_a/b_plait_sf"/>
</dbReference>
<dbReference type="EMBL" id="JBHFFA010000002">
    <property type="protein sequence ID" value="KAL2643822.1"/>
    <property type="molecule type" value="Genomic_DNA"/>
</dbReference>
<organism evidence="5 6">
    <name type="scientific">Riccia fluitans</name>
    <dbReference type="NCBI Taxonomy" id="41844"/>
    <lineage>
        <taxon>Eukaryota</taxon>
        <taxon>Viridiplantae</taxon>
        <taxon>Streptophyta</taxon>
        <taxon>Embryophyta</taxon>
        <taxon>Marchantiophyta</taxon>
        <taxon>Marchantiopsida</taxon>
        <taxon>Marchantiidae</taxon>
        <taxon>Marchantiales</taxon>
        <taxon>Ricciaceae</taxon>
        <taxon>Riccia</taxon>
    </lineage>
</organism>
<dbReference type="PANTHER" id="PTHR48025">
    <property type="entry name" value="OS02G0815200 PROTEIN"/>
    <property type="match status" value="1"/>
</dbReference>
<keyword evidence="1 2" id="KW-0694">RNA-binding</keyword>
<comment type="caution">
    <text evidence="5">The sequence shown here is derived from an EMBL/GenBank/DDBJ whole genome shotgun (WGS) entry which is preliminary data.</text>
</comment>
<evidence type="ECO:0000313" key="6">
    <source>
        <dbReference type="Proteomes" id="UP001605036"/>
    </source>
</evidence>
<dbReference type="PANTHER" id="PTHR48025:SF1">
    <property type="entry name" value="RRM DOMAIN-CONTAINING PROTEIN"/>
    <property type="match status" value="1"/>
</dbReference>
<feature type="domain" description="RRM" evidence="4">
    <location>
        <begin position="65"/>
        <end position="143"/>
    </location>
</feature>
<accession>A0ABD1ZAZ4</accession>
<gene>
    <name evidence="5" type="ORF">R1flu_011409</name>
</gene>
<dbReference type="InterPro" id="IPR000504">
    <property type="entry name" value="RRM_dom"/>
</dbReference>
<name>A0ABD1ZAZ4_9MARC</name>
<proteinExistence type="predicted"/>
<dbReference type="Pfam" id="PF00076">
    <property type="entry name" value="RRM_1"/>
    <property type="match status" value="1"/>
</dbReference>
<dbReference type="Gene3D" id="3.30.70.330">
    <property type="match status" value="2"/>
</dbReference>
<evidence type="ECO:0000313" key="5">
    <source>
        <dbReference type="EMBL" id="KAL2643822.1"/>
    </source>
</evidence>
<protein>
    <recommendedName>
        <fullName evidence="4">RRM domain-containing protein</fullName>
    </recommendedName>
</protein>